<gene>
    <name evidence="2" type="ORF">ACFSYH_01130</name>
</gene>
<dbReference type="Proteomes" id="UP001597391">
    <property type="component" value="Unassembled WGS sequence"/>
</dbReference>
<name>A0ABW5XBS4_9MICO</name>
<evidence type="ECO:0008006" key="4">
    <source>
        <dbReference type="Google" id="ProtNLM"/>
    </source>
</evidence>
<keyword evidence="3" id="KW-1185">Reference proteome</keyword>
<feature type="chain" id="PRO_5046283113" description="Lipoprotein" evidence="1">
    <location>
        <begin position="23"/>
        <end position="214"/>
    </location>
</feature>
<proteinExistence type="predicted"/>
<dbReference type="PROSITE" id="PS51257">
    <property type="entry name" value="PROKAR_LIPOPROTEIN"/>
    <property type="match status" value="1"/>
</dbReference>
<evidence type="ECO:0000313" key="2">
    <source>
        <dbReference type="EMBL" id="MFD2839179.1"/>
    </source>
</evidence>
<comment type="caution">
    <text evidence="2">The sequence shown here is derived from an EMBL/GenBank/DDBJ whole genome shotgun (WGS) entry which is preliminary data.</text>
</comment>
<evidence type="ECO:0000256" key="1">
    <source>
        <dbReference type="SAM" id="SignalP"/>
    </source>
</evidence>
<reference evidence="3" key="1">
    <citation type="journal article" date="2019" name="Int. J. Syst. Evol. Microbiol.">
        <title>The Global Catalogue of Microorganisms (GCM) 10K type strain sequencing project: providing services to taxonomists for standard genome sequencing and annotation.</title>
        <authorList>
            <consortium name="The Broad Institute Genomics Platform"/>
            <consortium name="The Broad Institute Genome Sequencing Center for Infectious Disease"/>
            <person name="Wu L."/>
            <person name="Ma J."/>
        </authorList>
    </citation>
    <scope>NUCLEOTIDE SEQUENCE [LARGE SCALE GENOMIC DNA]</scope>
    <source>
        <strain evidence="3">KCTC 33576</strain>
    </source>
</reference>
<feature type="signal peptide" evidence="1">
    <location>
        <begin position="1"/>
        <end position="22"/>
    </location>
</feature>
<sequence>MAHRTITAVTSTLLLLTLAACSNSTPEPGAKSVDTGTGGTVELVVTNVDDAQIDDTAFNDEGWSAQVVDGIVIYESAGSGSCAPVVNSATLENGVITLNRTDYSGQACTMDYRPYKQEIARADGETIANDVDFVLNETAVGQSDNADADASLPAETGDFVITDLESSIETSFASGEYYEVTIEDGGVVYTAGGAGGCPPVIESAEYRGDTIQLH</sequence>
<protein>
    <recommendedName>
        <fullName evidence="4">Lipoprotein</fullName>
    </recommendedName>
</protein>
<organism evidence="2 3">
    <name type="scientific">Populibacterium corticicola</name>
    <dbReference type="NCBI Taxonomy" id="1812826"/>
    <lineage>
        <taxon>Bacteria</taxon>
        <taxon>Bacillati</taxon>
        <taxon>Actinomycetota</taxon>
        <taxon>Actinomycetes</taxon>
        <taxon>Micrococcales</taxon>
        <taxon>Jonesiaceae</taxon>
        <taxon>Populibacterium</taxon>
    </lineage>
</organism>
<dbReference type="RefSeq" id="WP_377464612.1">
    <property type="nucleotide sequence ID" value="NZ_JBHUOP010000001.1"/>
</dbReference>
<dbReference type="EMBL" id="JBHUOP010000001">
    <property type="protein sequence ID" value="MFD2839179.1"/>
    <property type="molecule type" value="Genomic_DNA"/>
</dbReference>
<accession>A0ABW5XBS4</accession>
<evidence type="ECO:0000313" key="3">
    <source>
        <dbReference type="Proteomes" id="UP001597391"/>
    </source>
</evidence>
<keyword evidence="1" id="KW-0732">Signal</keyword>